<organism evidence="1 2">
    <name type="scientific">Psilocybe cyanescens</name>
    <dbReference type="NCBI Taxonomy" id="93625"/>
    <lineage>
        <taxon>Eukaryota</taxon>
        <taxon>Fungi</taxon>
        <taxon>Dikarya</taxon>
        <taxon>Basidiomycota</taxon>
        <taxon>Agaricomycotina</taxon>
        <taxon>Agaricomycetes</taxon>
        <taxon>Agaricomycetidae</taxon>
        <taxon>Agaricales</taxon>
        <taxon>Agaricineae</taxon>
        <taxon>Strophariaceae</taxon>
        <taxon>Psilocybe</taxon>
    </lineage>
</organism>
<proteinExistence type="predicted"/>
<dbReference type="InParanoid" id="A0A409XVG1"/>
<dbReference type="AlphaFoldDB" id="A0A409XVG1"/>
<reference evidence="1 2" key="1">
    <citation type="journal article" date="2018" name="Evol. Lett.">
        <title>Horizontal gene cluster transfer increased hallucinogenic mushroom diversity.</title>
        <authorList>
            <person name="Reynolds H.T."/>
            <person name="Vijayakumar V."/>
            <person name="Gluck-Thaler E."/>
            <person name="Korotkin H.B."/>
            <person name="Matheny P.B."/>
            <person name="Slot J.C."/>
        </authorList>
    </citation>
    <scope>NUCLEOTIDE SEQUENCE [LARGE SCALE GENOMIC DNA]</scope>
    <source>
        <strain evidence="1 2">2631</strain>
    </source>
</reference>
<comment type="caution">
    <text evidence="1">The sequence shown here is derived from an EMBL/GenBank/DDBJ whole genome shotgun (WGS) entry which is preliminary data.</text>
</comment>
<protein>
    <submittedName>
        <fullName evidence="1">Uncharacterized protein</fullName>
    </submittedName>
</protein>
<evidence type="ECO:0000313" key="1">
    <source>
        <dbReference type="EMBL" id="PPQ94664.1"/>
    </source>
</evidence>
<name>A0A409XVG1_PSICY</name>
<dbReference type="EMBL" id="NHYD01000278">
    <property type="protein sequence ID" value="PPQ94664.1"/>
    <property type="molecule type" value="Genomic_DNA"/>
</dbReference>
<gene>
    <name evidence="1" type="ORF">CVT25_009394</name>
</gene>
<sequence length="59" mass="6609">MPIEASVESQVTTIEVKEQSSCQRGLRQMRVGLEDVWVDDIHTTADHVVRSDNATAMTH</sequence>
<dbReference type="Proteomes" id="UP000283269">
    <property type="component" value="Unassembled WGS sequence"/>
</dbReference>
<keyword evidence="2" id="KW-1185">Reference proteome</keyword>
<accession>A0A409XVG1</accession>
<evidence type="ECO:0000313" key="2">
    <source>
        <dbReference type="Proteomes" id="UP000283269"/>
    </source>
</evidence>